<dbReference type="Gene3D" id="2.60.40.420">
    <property type="entry name" value="Cupredoxins - blue copper proteins"/>
    <property type="match status" value="1"/>
</dbReference>
<reference evidence="2 3" key="1">
    <citation type="submission" date="2024-01" db="EMBL/GenBank/DDBJ databases">
        <title>A telomere-to-telomere, gap-free genome of sweet tea (Lithocarpus litseifolius).</title>
        <authorList>
            <person name="Zhou J."/>
        </authorList>
    </citation>
    <scope>NUCLEOTIDE SEQUENCE [LARGE SCALE GENOMIC DNA]</scope>
    <source>
        <strain evidence="2">Zhou-2022a</strain>
        <tissue evidence="2">Leaf</tissue>
    </source>
</reference>
<gene>
    <name evidence="2" type="ORF">SO802_004051</name>
</gene>
<dbReference type="InterPro" id="IPR008972">
    <property type="entry name" value="Cupredoxin"/>
</dbReference>
<dbReference type="SUPFAM" id="SSF49503">
    <property type="entry name" value="Cupredoxins"/>
    <property type="match status" value="1"/>
</dbReference>
<dbReference type="Proteomes" id="UP001459277">
    <property type="component" value="Unassembled WGS sequence"/>
</dbReference>
<dbReference type="PANTHER" id="PTHR11709:SF296">
    <property type="entry name" value="MULTI-COPPER OXIDASE TYPE I FAMILY PROTEIN"/>
    <property type="match status" value="1"/>
</dbReference>
<dbReference type="AlphaFoldDB" id="A0AAW2E4F4"/>
<dbReference type="PANTHER" id="PTHR11709">
    <property type="entry name" value="MULTI-COPPER OXIDASE"/>
    <property type="match status" value="1"/>
</dbReference>
<evidence type="ECO:0000259" key="1">
    <source>
        <dbReference type="Pfam" id="PF00394"/>
    </source>
</evidence>
<protein>
    <recommendedName>
        <fullName evidence="1">Plastocyanin-like domain-containing protein</fullName>
    </recommendedName>
</protein>
<name>A0AAW2E4F4_9ROSI</name>
<proteinExistence type="predicted"/>
<dbReference type="EMBL" id="JAZDWU010000001">
    <property type="protein sequence ID" value="KAL0016982.1"/>
    <property type="molecule type" value="Genomic_DNA"/>
</dbReference>
<evidence type="ECO:0000313" key="3">
    <source>
        <dbReference type="Proteomes" id="UP001459277"/>
    </source>
</evidence>
<evidence type="ECO:0000313" key="2">
    <source>
        <dbReference type="EMBL" id="KAL0016982.1"/>
    </source>
</evidence>
<dbReference type="InterPro" id="IPR045087">
    <property type="entry name" value="Cu-oxidase_fam"/>
</dbReference>
<dbReference type="GO" id="GO:0016491">
    <property type="term" value="F:oxidoreductase activity"/>
    <property type="evidence" value="ECO:0007669"/>
    <property type="project" value="TreeGrafter"/>
</dbReference>
<organism evidence="2 3">
    <name type="scientific">Lithocarpus litseifolius</name>
    <dbReference type="NCBI Taxonomy" id="425828"/>
    <lineage>
        <taxon>Eukaryota</taxon>
        <taxon>Viridiplantae</taxon>
        <taxon>Streptophyta</taxon>
        <taxon>Embryophyta</taxon>
        <taxon>Tracheophyta</taxon>
        <taxon>Spermatophyta</taxon>
        <taxon>Magnoliopsida</taxon>
        <taxon>eudicotyledons</taxon>
        <taxon>Gunneridae</taxon>
        <taxon>Pentapetalae</taxon>
        <taxon>rosids</taxon>
        <taxon>fabids</taxon>
        <taxon>Fagales</taxon>
        <taxon>Fagaceae</taxon>
        <taxon>Lithocarpus</taxon>
    </lineage>
</organism>
<accession>A0AAW2E4F4</accession>
<keyword evidence="3" id="KW-1185">Reference proteome</keyword>
<sequence>MLLSKHNLYSFKHSLSPCDLLGKLRKCGLKGMDWFLLDLLHERFRISNVGLKTSINFRIQDHSMRLVEIEGSYITQDDEYDSLDIHVGQSYSVLVTAKNNTNCTSYPMIASSRFTENILFGLGVIRYPGSVAYPLGPISPGPTPCYKHNSPVQPDHVFLVFGEEEFISGRIKGKSARKLPLWPD</sequence>
<dbReference type="InterPro" id="IPR001117">
    <property type="entry name" value="Cu-oxidase_2nd"/>
</dbReference>
<comment type="caution">
    <text evidence="2">The sequence shown here is derived from an EMBL/GenBank/DDBJ whole genome shotgun (WGS) entry which is preliminary data.</text>
</comment>
<dbReference type="Pfam" id="PF00394">
    <property type="entry name" value="Cu-oxidase"/>
    <property type="match status" value="1"/>
</dbReference>
<feature type="domain" description="Plastocyanin-like" evidence="1">
    <location>
        <begin position="42"/>
        <end position="122"/>
    </location>
</feature>